<dbReference type="InterPro" id="IPR005828">
    <property type="entry name" value="MFS_sugar_transport-like"/>
</dbReference>
<reference evidence="11" key="1">
    <citation type="journal article" date="2019" name="Int. J. Syst. Evol. Microbiol.">
        <title>The Global Catalogue of Microorganisms (GCM) 10K type strain sequencing project: providing services to taxonomists for standard genome sequencing and annotation.</title>
        <authorList>
            <consortium name="The Broad Institute Genomics Platform"/>
            <consortium name="The Broad Institute Genome Sequencing Center for Infectious Disease"/>
            <person name="Wu L."/>
            <person name="Ma J."/>
        </authorList>
    </citation>
    <scope>NUCLEOTIDE SEQUENCE [LARGE SCALE GENOMIC DNA]</scope>
    <source>
        <strain evidence="11">JCM 16898</strain>
    </source>
</reference>
<evidence type="ECO:0000256" key="5">
    <source>
        <dbReference type="ARBA" id="ARBA00022847"/>
    </source>
</evidence>
<feature type="transmembrane region" description="Helical" evidence="8">
    <location>
        <begin position="343"/>
        <end position="366"/>
    </location>
</feature>
<organism evidence="10 11">
    <name type="scientific">Amycolatopsis ultiminotia</name>
    <dbReference type="NCBI Taxonomy" id="543629"/>
    <lineage>
        <taxon>Bacteria</taxon>
        <taxon>Bacillati</taxon>
        <taxon>Actinomycetota</taxon>
        <taxon>Actinomycetes</taxon>
        <taxon>Pseudonocardiales</taxon>
        <taxon>Pseudonocardiaceae</taxon>
        <taxon>Amycolatopsis</taxon>
    </lineage>
</organism>
<feature type="transmembrane region" description="Helical" evidence="8">
    <location>
        <begin position="287"/>
        <end position="306"/>
    </location>
</feature>
<evidence type="ECO:0000259" key="9">
    <source>
        <dbReference type="PROSITE" id="PS50850"/>
    </source>
</evidence>
<feature type="transmembrane region" description="Helical" evidence="8">
    <location>
        <begin position="251"/>
        <end position="275"/>
    </location>
</feature>
<dbReference type="RefSeq" id="WP_344859838.1">
    <property type="nucleotide sequence ID" value="NZ_BAAAZN010000005.1"/>
</dbReference>
<dbReference type="Pfam" id="PF00083">
    <property type="entry name" value="Sugar_tr"/>
    <property type="match status" value="2"/>
</dbReference>
<keyword evidence="7 8" id="KW-0472">Membrane</keyword>
<name>A0ABP6W449_9PSEU</name>
<sequence>MSAPSQHPASDTRSAGAPQHRFRTLLGAGVGNALEWYDWSVYAVFAPFFAAQFFVDSNATGALLSTLAVFAVGFVMRPIGGFVFGWLADRRGRRFSMTASMLLMAAGSLVIGVSPTHHQIGLCATAILVTARLAQGLAHGGEIAASYTYIAEIAPSSRRGLWSTSLYVSVTTGIVLASLIGAAAGSALGTATLQDWGWRIPFLFGGLLGIAGLYLRRSLPETSAFAGEGAATPRPSTRELLRGLAANRASLYRIIGFSLASTVVYYTWAIGISGYAITNRGVPATQALWVTVFVNLVFMATLPLWGKLSDRFGRKPVFLTYGIAFLLLSFPLLLGITGSAVRLALFMLVALVFLGAFVGIMPAYFAELFPTAVRASGIGVPYSFVVAVFGGTAPYLLTWLSGMHLQWIFALYMVVLVAIGVVTTLLTPETKGRELS</sequence>
<gene>
    <name evidence="10" type="ORF">GCM10022222_29460</name>
</gene>
<feature type="transmembrane region" description="Helical" evidence="8">
    <location>
        <begin position="196"/>
        <end position="215"/>
    </location>
</feature>
<dbReference type="InterPro" id="IPR051084">
    <property type="entry name" value="H+-coupled_symporters"/>
</dbReference>
<keyword evidence="3" id="KW-1003">Cell membrane</keyword>
<dbReference type="PANTHER" id="PTHR43528:SF1">
    <property type="entry name" value="ALPHA-KETOGLUTARATE PERMEASE"/>
    <property type="match status" value="1"/>
</dbReference>
<evidence type="ECO:0000313" key="11">
    <source>
        <dbReference type="Proteomes" id="UP001500689"/>
    </source>
</evidence>
<dbReference type="EMBL" id="BAAAZN010000005">
    <property type="protein sequence ID" value="GAA3543909.1"/>
    <property type="molecule type" value="Genomic_DNA"/>
</dbReference>
<feature type="transmembrane region" description="Helical" evidence="8">
    <location>
        <begin position="318"/>
        <end position="337"/>
    </location>
</feature>
<keyword evidence="2" id="KW-0813">Transport</keyword>
<feature type="transmembrane region" description="Helical" evidence="8">
    <location>
        <begin position="67"/>
        <end position="88"/>
    </location>
</feature>
<dbReference type="Proteomes" id="UP001500689">
    <property type="component" value="Unassembled WGS sequence"/>
</dbReference>
<accession>A0ABP6W449</accession>
<comment type="caution">
    <text evidence="10">The sequence shown here is derived from an EMBL/GenBank/DDBJ whole genome shotgun (WGS) entry which is preliminary data.</text>
</comment>
<evidence type="ECO:0000313" key="10">
    <source>
        <dbReference type="EMBL" id="GAA3543909.1"/>
    </source>
</evidence>
<evidence type="ECO:0000256" key="1">
    <source>
        <dbReference type="ARBA" id="ARBA00004651"/>
    </source>
</evidence>
<feature type="transmembrane region" description="Helical" evidence="8">
    <location>
        <begin position="378"/>
        <end position="401"/>
    </location>
</feature>
<feature type="domain" description="Major facilitator superfamily (MFS) profile" evidence="9">
    <location>
        <begin position="24"/>
        <end position="431"/>
    </location>
</feature>
<evidence type="ECO:0000256" key="4">
    <source>
        <dbReference type="ARBA" id="ARBA00022692"/>
    </source>
</evidence>
<protein>
    <submittedName>
        <fullName evidence="10">MFS transporter</fullName>
    </submittedName>
</protein>
<evidence type="ECO:0000256" key="6">
    <source>
        <dbReference type="ARBA" id="ARBA00022989"/>
    </source>
</evidence>
<evidence type="ECO:0000256" key="2">
    <source>
        <dbReference type="ARBA" id="ARBA00022448"/>
    </source>
</evidence>
<feature type="transmembrane region" description="Helical" evidence="8">
    <location>
        <begin position="166"/>
        <end position="184"/>
    </location>
</feature>
<dbReference type="PROSITE" id="PS50850">
    <property type="entry name" value="MFS"/>
    <property type="match status" value="1"/>
</dbReference>
<dbReference type="Gene3D" id="1.20.1250.20">
    <property type="entry name" value="MFS general substrate transporter like domains"/>
    <property type="match status" value="2"/>
</dbReference>
<dbReference type="PANTHER" id="PTHR43528">
    <property type="entry name" value="ALPHA-KETOGLUTARATE PERMEASE"/>
    <property type="match status" value="1"/>
</dbReference>
<evidence type="ECO:0000256" key="7">
    <source>
        <dbReference type="ARBA" id="ARBA00023136"/>
    </source>
</evidence>
<keyword evidence="6 8" id="KW-1133">Transmembrane helix</keyword>
<evidence type="ECO:0000256" key="8">
    <source>
        <dbReference type="SAM" id="Phobius"/>
    </source>
</evidence>
<keyword evidence="5" id="KW-0769">Symport</keyword>
<dbReference type="InterPro" id="IPR036259">
    <property type="entry name" value="MFS_trans_sf"/>
</dbReference>
<proteinExistence type="predicted"/>
<dbReference type="InterPro" id="IPR020846">
    <property type="entry name" value="MFS_dom"/>
</dbReference>
<dbReference type="SUPFAM" id="SSF103473">
    <property type="entry name" value="MFS general substrate transporter"/>
    <property type="match status" value="1"/>
</dbReference>
<evidence type="ECO:0000256" key="3">
    <source>
        <dbReference type="ARBA" id="ARBA00022475"/>
    </source>
</evidence>
<comment type="subcellular location">
    <subcellularLocation>
        <location evidence="1">Cell membrane</location>
        <topology evidence="1">Multi-pass membrane protein</topology>
    </subcellularLocation>
</comment>
<keyword evidence="11" id="KW-1185">Reference proteome</keyword>
<feature type="transmembrane region" description="Helical" evidence="8">
    <location>
        <begin position="407"/>
        <end position="426"/>
    </location>
</feature>
<keyword evidence="4 8" id="KW-0812">Transmembrane</keyword>